<reference evidence="2" key="1">
    <citation type="submission" date="2022-09" db="EMBL/GenBank/DDBJ databases">
        <title>Culturomic study of gut microbiota in children with autism spectrum disorder.</title>
        <authorList>
            <person name="Efimov B.A."/>
            <person name="Chaplin A.V."/>
            <person name="Sokolova S.R."/>
            <person name="Pikina A.P."/>
            <person name="Korzhanova M."/>
            <person name="Belova V."/>
            <person name="Korostin D."/>
        </authorList>
    </citation>
    <scope>NUCLEOTIDE SEQUENCE</scope>
    <source>
        <strain evidence="2">ASD5510</strain>
    </source>
</reference>
<dbReference type="InterPro" id="IPR002500">
    <property type="entry name" value="PAPS_reduct_dom"/>
</dbReference>
<evidence type="ECO:0000259" key="1">
    <source>
        <dbReference type="Pfam" id="PF01507"/>
    </source>
</evidence>
<feature type="domain" description="Phosphoadenosine phosphosulphate reductase" evidence="1">
    <location>
        <begin position="51"/>
        <end position="206"/>
    </location>
</feature>
<evidence type="ECO:0000313" key="2">
    <source>
        <dbReference type="EMBL" id="MCU7380497.1"/>
    </source>
</evidence>
<dbReference type="Gene3D" id="3.40.50.620">
    <property type="entry name" value="HUPs"/>
    <property type="match status" value="1"/>
</dbReference>
<comment type="caution">
    <text evidence="2">The sequence shown here is derived from an EMBL/GenBank/DDBJ whole genome shotgun (WGS) entry which is preliminary data.</text>
</comment>
<protein>
    <submittedName>
        <fullName evidence="2">Phosphoadenosine phosphosulfate reductase family protein</fullName>
    </submittedName>
</protein>
<organism evidence="2 3">
    <name type="scientific">Hominibacterium faecale</name>
    <dbReference type="NCBI Taxonomy" id="2839743"/>
    <lineage>
        <taxon>Bacteria</taxon>
        <taxon>Bacillati</taxon>
        <taxon>Bacillota</taxon>
        <taxon>Clostridia</taxon>
        <taxon>Peptostreptococcales</taxon>
        <taxon>Anaerovoracaceae</taxon>
        <taxon>Hominibacterium</taxon>
    </lineage>
</organism>
<dbReference type="AlphaFoldDB" id="A0A9J6QYC8"/>
<keyword evidence="3" id="KW-1185">Reference proteome</keyword>
<dbReference type="SUPFAM" id="SSF52402">
    <property type="entry name" value="Adenine nucleotide alpha hydrolases-like"/>
    <property type="match status" value="1"/>
</dbReference>
<dbReference type="Pfam" id="PF01507">
    <property type="entry name" value="PAPS_reduct"/>
    <property type="match status" value="1"/>
</dbReference>
<name>A0A9J6QYC8_9FIRM</name>
<dbReference type="Proteomes" id="UP001065549">
    <property type="component" value="Unassembled WGS sequence"/>
</dbReference>
<dbReference type="InterPro" id="IPR014729">
    <property type="entry name" value="Rossmann-like_a/b/a_fold"/>
</dbReference>
<proteinExistence type="predicted"/>
<gene>
    <name evidence="2" type="ORF">OBO34_19480</name>
</gene>
<dbReference type="RefSeq" id="WP_269478747.1">
    <property type="nucleotide sequence ID" value="NZ_JAOSHN010000010.1"/>
</dbReference>
<evidence type="ECO:0000313" key="3">
    <source>
        <dbReference type="Proteomes" id="UP001065549"/>
    </source>
</evidence>
<dbReference type="GO" id="GO:0003824">
    <property type="term" value="F:catalytic activity"/>
    <property type="evidence" value="ECO:0007669"/>
    <property type="project" value="InterPro"/>
</dbReference>
<accession>A0A9J6QYC8</accession>
<sequence>MNKLGRKQRISNADWMAAAKDIDKAISKQELDGLVERTTGEVREKTAGKKAAFAWSGGKDSLVLERICQMADIQACVLVTCDLEYPSFIEWVEKNKPAKLEIVNTGQDLKWLAAHPQMLFPQNSKTTAQWFNIVQHRGQARYYKENNLDVLLLGRRKADGNYVGKGSNIYTNGQGVTRYSPLAEWSHEQILAFIHYYKIDLPPFYEWHNGYCCGTHPWAARPQTGSIENGWKEVYGIDPSIVIGAAEHLPSAQAYLESLR</sequence>
<dbReference type="EMBL" id="JAOSHN010000010">
    <property type="protein sequence ID" value="MCU7380497.1"/>
    <property type="molecule type" value="Genomic_DNA"/>
</dbReference>